<gene>
    <name evidence="1" type="ORF">TSAR_002498</name>
</gene>
<dbReference type="AlphaFoldDB" id="A0A232EMX6"/>
<evidence type="ECO:0000313" key="1">
    <source>
        <dbReference type="EMBL" id="OXU19677.1"/>
    </source>
</evidence>
<keyword evidence="2" id="KW-1185">Reference proteome</keyword>
<proteinExistence type="predicted"/>
<dbReference type="InterPro" id="IPR032675">
    <property type="entry name" value="LRR_dom_sf"/>
</dbReference>
<dbReference type="SUPFAM" id="SSF81383">
    <property type="entry name" value="F-box domain"/>
    <property type="match status" value="1"/>
</dbReference>
<sequence>MDSTEDEQHGSCKYDLEPSPISKLPNDCLACIFSLLPIVDRIRMQKNVSKIEAKPIKNKKKVQSNLGELNLRDMFMAHRDHCDKNIFFLFRNNQYLRGINVLVPALRVECWQDLNPLDVKNRQSSYGDRLDYIKIHCTYNLGDLKLKPFEHFQNLRKLRDQRIDVHLFETCLKHCSKLNSVQLQDLAATDTEVLKITQLSELQELHLTELSEVTDAIFLNSVPSLTPQSRRLEFSNSVHWDRADTSLGGRITIYSMRVHVAYIHNV</sequence>
<dbReference type="Proteomes" id="UP000215335">
    <property type="component" value="Unassembled WGS sequence"/>
</dbReference>
<name>A0A232EMX6_9HYME</name>
<protein>
    <recommendedName>
        <fullName evidence="3">F-box domain-containing protein</fullName>
    </recommendedName>
</protein>
<evidence type="ECO:0008006" key="3">
    <source>
        <dbReference type="Google" id="ProtNLM"/>
    </source>
</evidence>
<comment type="caution">
    <text evidence="1">The sequence shown here is derived from an EMBL/GenBank/DDBJ whole genome shotgun (WGS) entry which is preliminary data.</text>
</comment>
<evidence type="ECO:0000313" key="2">
    <source>
        <dbReference type="Proteomes" id="UP000215335"/>
    </source>
</evidence>
<dbReference type="Gene3D" id="3.80.10.10">
    <property type="entry name" value="Ribonuclease Inhibitor"/>
    <property type="match status" value="1"/>
</dbReference>
<reference evidence="1 2" key="1">
    <citation type="journal article" date="2017" name="Curr. Biol.">
        <title>The Evolution of Venom by Co-option of Single-Copy Genes.</title>
        <authorList>
            <person name="Martinson E.O."/>
            <person name="Mrinalini"/>
            <person name="Kelkar Y.D."/>
            <person name="Chang C.H."/>
            <person name="Werren J.H."/>
        </authorList>
    </citation>
    <scope>NUCLEOTIDE SEQUENCE [LARGE SCALE GENOMIC DNA]</scope>
    <source>
        <strain evidence="1 2">Alberta</strain>
        <tissue evidence="1">Whole body</tissue>
    </source>
</reference>
<dbReference type="EMBL" id="NNAY01003287">
    <property type="protein sequence ID" value="OXU19677.1"/>
    <property type="molecule type" value="Genomic_DNA"/>
</dbReference>
<accession>A0A232EMX6</accession>
<organism evidence="1 2">
    <name type="scientific">Trichomalopsis sarcophagae</name>
    <dbReference type="NCBI Taxonomy" id="543379"/>
    <lineage>
        <taxon>Eukaryota</taxon>
        <taxon>Metazoa</taxon>
        <taxon>Ecdysozoa</taxon>
        <taxon>Arthropoda</taxon>
        <taxon>Hexapoda</taxon>
        <taxon>Insecta</taxon>
        <taxon>Pterygota</taxon>
        <taxon>Neoptera</taxon>
        <taxon>Endopterygota</taxon>
        <taxon>Hymenoptera</taxon>
        <taxon>Apocrita</taxon>
        <taxon>Proctotrupomorpha</taxon>
        <taxon>Chalcidoidea</taxon>
        <taxon>Pteromalidae</taxon>
        <taxon>Pteromalinae</taxon>
        <taxon>Trichomalopsis</taxon>
    </lineage>
</organism>
<dbReference type="InterPro" id="IPR036047">
    <property type="entry name" value="F-box-like_dom_sf"/>
</dbReference>